<dbReference type="InterPro" id="IPR045864">
    <property type="entry name" value="aa-tRNA-synth_II/BPL/LPL"/>
</dbReference>
<evidence type="ECO:0000256" key="2">
    <source>
        <dbReference type="ARBA" id="ARBA00008226"/>
    </source>
</evidence>
<dbReference type="Gene3D" id="3.30.930.10">
    <property type="entry name" value="Bira Bifunctional Protein, Domain 2"/>
    <property type="match status" value="1"/>
</dbReference>
<dbReference type="GO" id="GO:0000049">
    <property type="term" value="F:tRNA binding"/>
    <property type="evidence" value="ECO:0007669"/>
    <property type="project" value="TreeGrafter"/>
</dbReference>
<sequence>MSKSKVQKPQVADDEEMDPTQYFENRVKTLGALKSAGINPYPHKFHVSMSIPEYIEKYKGLPNGEQLEDVEVSLAGRIMGKRSSSAGLLFYDLHGDAAKVQVFASKSVTKLDEAEFSRLHSGVKRGDVVGVIGYPGRTKRGELSIYPRLFMPLSHCLHMMPRKKAGPGVEIANDIWVPGSARNPDAYILKDQETRYRQRYLDLMLNLEVRQIFKTRAKIVSYIRSFLNNLDFLEVETPMMNMIAGGAAARPFVTHHNDLNMKLYMRIAPELYLKELVVGGLDRVYEIGKQFRNEGIDLTHNPEFTTCEFYMAFADYNDLMELTEKMLSGMVKELTGGYKVKYHANGLESDLIEIDFTPPFRRIDMIEELEKMANLSIPKDLSSDEANKYLADACMKFDIRCRPPLTTARLLDKLVGHFLEEMCVNPTFIINHPEIMSPLAKWHRAKPGLTERFELFINKHELCNAYTELNDPVVQRQRFADQLKDRQSGDDEAMALDETFCTALEYGLPPTGGWGLGIDRLTMILTDSQNIKEVLLFPAMKPQDEPPAKVTTAVDSESLISSLAIR</sequence>
<dbReference type="InterPro" id="IPR004365">
    <property type="entry name" value="NA-bd_OB_tRNA"/>
</dbReference>
<dbReference type="Pfam" id="PF00152">
    <property type="entry name" value="tRNA-synt_2"/>
    <property type="match status" value="1"/>
</dbReference>
<dbReference type="InterPro" id="IPR004364">
    <property type="entry name" value="Aa-tRNA-synt_II"/>
</dbReference>
<dbReference type="SUPFAM" id="SSF55681">
    <property type="entry name" value="Class II aaRS and biotin synthetases"/>
    <property type="match status" value="1"/>
</dbReference>
<comment type="catalytic activity">
    <reaction evidence="11 12">
        <text>tRNA(Lys) + L-lysine + ATP = L-lysyl-tRNA(Lys) + AMP + diphosphate</text>
        <dbReference type="Rhea" id="RHEA:20792"/>
        <dbReference type="Rhea" id="RHEA-COMP:9696"/>
        <dbReference type="Rhea" id="RHEA-COMP:9697"/>
        <dbReference type="ChEBI" id="CHEBI:30616"/>
        <dbReference type="ChEBI" id="CHEBI:32551"/>
        <dbReference type="ChEBI" id="CHEBI:33019"/>
        <dbReference type="ChEBI" id="CHEBI:78442"/>
        <dbReference type="ChEBI" id="CHEBI:78529"/>
        <dbReference type="ChEBI" id="CHEBI:456215"/>
        <dbReference type="EC" id="6.1.1.6"/>
    </reaction>
</comment>
<keyword evidence="8" id="KW-0648">Protein biosynthesis</keyword>
<dbReference type="InterPro" id="IPR012340">
    <property type="entry name" value="NA-bd_OB-fold"/>
</dbReference>
<keyword evidence="7" id="KW-0067">ATP-binding</keyword>
<comment type="caution">
    <text evidence="14">The sequence shown here is derived from an EMBL/GenBank/DDBJ whole genome shotgun (WGS) entry which is preliminary data.</text>
</comment>
<dbReference type="Gene3D" id="2.40.50.140">
    <property type="entry name" value="Nucleic acid-binding proteins"/>
    <property type="match status" value="1"/>
</dbReference>
<dbReference type="InterPro" id="IPR044136">
    <property type="entry name" value="Lys-tRNA-ligase_II_N"/>
</dbReference>
<dbReference type="GO" id="GO:0004824">
    <property type="term" value="F:lysine-tRNA ligase activity"/>
    <property type="evidence" value="ECO:0007669"/>
    <property type="project" value="UniProtKB-EC"/>
</dbReference>
<accession>A0AAV6L4R0</accession>
<evidence type="ECO:0000259" key="13">
    <source>
        <dbReference type="PROSITE" id="PS50862"/>
    </source>
</evidence>
<dbReference type="PRINTS" id="PR00982">
    <property type="entry name" value="TRNASYNTHLYS"/>
</dbReference>
<evidence type="ECO:0000256" key="5">
    <source>
        <dbReference type="ARBA" id="ARBA00022598"/>
    </source>
</evidence>
<keyword evidence="6" id="KW-0547">Nucleotide-binding</keyword>
<dbReference type="PANTHER" id="PTHR42918">
    <property type="entry name" value="LYSYL-TRNA SYNTHETASE"/>
    <property type="match status" value="1"/>
</dbReference>
<dbReference type="GO" id="GO:0005829">
    <property type="term" value="C:cytosol"/>
    <property type="evidence" value="ECO:0007669"/>
    <property type="project" value="TreeGrafter"/>
</dbReference>
<evidence type="ECO:0000256" key="10">
    <source>
        <dbReference type="ARBA" id="ARBA00030563"/>
    </source>
</evidence>
<dbReference type="PANTHER" id="PTHR42918:SF9">
    <property type="entry name" value="LYSINE--TRNA LIGASE"/>
    <property type="match status" value="1"/>
</dbReference>
<dbReference type="NCBIfam" id="TIGR00499">
    <property type="entry name" value="lysS_bact"/>
    <property type="match status" value="1"/>
</dbReference>
<dbReference type="PROSITE" id="PS50862">
    <property type="entry name" value="AA_TRNA_LIGASE_II"/>
    <property type="match status" value="1"/>
</dbReference>
<proteinExistence type="inferred from homology"/>
<feature type="domain" description="Aminoacyl-transfer RNA synthetases class-II family profile" evidence="13">
    <location>
        <begin position="213"/>
        <end position="542"/>
    </location>
</feature>
<dbReference type="FunFam" id="2.40.50.140:FF:000050">
    <property type="entry name" value="Lysine--tRNA ligase"/>
    <property type="match status" value="1"/>
</dbReference>
<dbReference type="FunFam" id="3.30.930.10:FF:000051">
    <property type="entry name" value="Lysine--tRNA ligase"/>
    <property type="match status" value="1"/>
</dbReference>
<protein>
    <recommendedName>
        <fullName evidence="3 12">Lysine--tRNA ligase</fullName>
        <ecNumber evidence="3 12">6.1.1.6</ecNumber>
    </recommendedName>
    <alternativeName>
        <fullName evidence="10 12">Lysyl-tRNA synthetase</fullName>
    </alternativeName>
</protein>
<dbReference type="EC" id="6.1.1.6" evidence="3 12"/>
<dbReference type="CDD" id="cd00775">
    <property type="entry name" value="LysRS_core"/>
    <property type="match status" value="1"/>
</dbReference>
<reference evidence="14" key="1">
    <citation type="submission" date="2020-08" db="EMBL/GenBank/DDBJ databases">
        <title>Plant Genome Project.</title>
        <authorList>
            <person name="Zhang R.-G."/>
        </authorList>
    </citation>
    <scope>NUCLEOTIDE SEQUENCE</scope>
    <source>
        <strain evidence="14">WSP0</strain>
        <tissue evidence="14">Leaf</tissue>
    </source>
</reference>
<keyword evidence="4" id="KW-0963">Cytoplasm</keyword>
<dbReference type="EMBL" id="JACTNZ010000003">
    <property type="protein sequence ID" value="KAG5559681.1"/>
    <property type="molecule type" value="Genomic_DNA"/>
</dbReference>
<evidence type="ECO:0000256" key="3">
    <source>
        <dbReference type="ARBA" id="ARBA00013166"/>
    </source>
</evidence>
<keyword evidence="9" id="KW-0030">Aminoacyl-tRNA synthetase</keyword>
<dbReference type="GO" id="GO:0005524">
    <property type="term" value="F:ATP binding"/>
    <property type="evidence" value="ECO:0007669"/>
    <property type="project" value="UniProtKB-KW"/>
</dbReference>
<dbReference type="Proteomes" id="UP000823749">
    <property type="component" value="Chromosome 3"/>
</dbReference>
<evidence type="ECO:0000256" key="12">
    <source>
        <dbReference type="RuleBase" id="RU003748"/>
    </source>
</evidence>
<dbReference type="PIRSF" id="PIRSF039101">
    <property type="entry name" value="LysRS2"/>
    <property type="match status" value="1"/>
</dbReference>
<comment type="subcellular location">
    <subcellularLocation>
        <location evidence="1">Cytoplasm</location>
    </subcellularLocation>
</comment>
<dbReference type="CDD" id="cd04322">
    <property type="entry name" value="LysRS_N"/>
    <property type="match status" value="1"/>
</dbReference>
<evidence type="ECO:0000313" key="15">
    <source>
        <dbReference type="Proteomes" id="UP000823749"/>
    </source>
</evidence>
<dbReference type="InterPro" id="IPR034762">
    <property type="entry name" value="Lys-tRNA-ligase_II_bac/euk"/>
</dbReference>
<evidence type="ECO:0000256" key="4">
    <source>
        <dbReference type="ARBA" id="ARBA00022490"/>
    </source>
</evidence>
<gene>
    <name evidence="14" type="ORF">RHGRI_009261</name>
</gene>
<dbReference type="NCBIfam" id="NF001756">
    <property type="entry name" value="PRK00484.1"/>
    <property type="match status" value="1"/>
</dbReference>
<dbReference type="InterPro" id="IPR006195">
    <property type="entry name" value="aa-tRNA-synth_II"/>
</dbReference>
<evidence type="ECO:0000256" key="7">
    <source>
        <dbReference type="ARBA" id="ARBA00022840"/>
    </source>
</evidence>
<keyword evidence="5" id="KW-0436">Ligase</keyword>
<evidence type="ECO:0000256" key="8">
    <source>
        <dbReference type="ARBA" id="ARBA00022917"/>
    </source>
</evidence>
<dbReference type="HAMAP" id="MF_00252">
    <property type="entry name" value="Lys_tRNA_synth_class2"/>
    <property type="match status" value="1"/>
</dbReference>
<dbReference type="InterPro" id="IPR018149">
    <property type="entry name" value="Lys-tRNA-synth_II_C"/>
</dbReference>
<dbReference type="AlphaFoldDB" id="A0AAV6L4R0"/>
<dbReference type="InterPro" id="IPR002313">
    <property type="entry name" value="Lys-tRNA-ligase_II"/>
</dbReference>
<evidence type="ECO:0000256" key="9">
    <source>
        <dbReference type="ARBA" id="ARBA00023146"/>
    </source>
</evidence>
<evidence type="ECO:0000256" key="6">
    <source>
        <dbReference type="ARBA" id="ARBA00022741"/>
    </source>
</evidence>
<dbReference type="SUPFAM" id="SSF50249">
    <property type="entry name" value="Nucleic acid-binding proteins"/>
    <property type="match status" value="1"/>
</dbReference>
<evidence type="ECO:0000256" key="11">
    <source>
        <dbReference type="ARBA" id="ARBA00048573"/>
    </source>
</evidence>
<comment type="similarity">
    <text evidence="2">Belongs to the class-II aminoacyl-tRNA synthetase family.</text>
</comment>
<dbReference type="GO" id="GO:0006430">
    <property type="term" value="P:lysyl-tRNA aminoacylation"/>
    <property type="evidence" value="ECO:0007669"/>
    <property type="project" value="InterPro"/>
</dbReference>
<name>A0AAV6L4R0_9ERIC</name>
<evidence type="ECO:0000256" key="1">
    <source>
        <dbReference type="ARBA" id="ARBA00004496"/>
    </source>
</evidence>
<organism evidence="14 15">
    <name type="scientific">Rhododendron griersonianum</name>
    <dbReference type="NCBI Taxonomy" id="479676"/>
    <lineage>
        <taxon>Eukaryota</taxon>
        <taxon>Viridiplantae</taxon>
        <taxon>Streptophyta</taxon>
        <taxon>Embryophyta</taxon>
        <taxon>Tracheophyta</taxon>
        <taxon>Spermatophyta</taxon>
        <taxon>Magnoliopsida</taxon>
        <taxon>eudicotyledons</taxon>
        <taxon>Gunneridae</taxon>
        <taxon>Pentapetalae</taxon>
        <taxon>asterids</taxon>
        <taxon>Ericales</taxon>
        <taxon>Ericaceae</taxon>
        <taxon>Ericoideae</taxon>
        <taxon>Rhodoreae</taxon>
        <taxon>Rhododendron</taxon>
    </lineage>
</organism>
<dbReference type="Pfam" id="PF01336">
    <property type="entry name" value="tRNA_anti-codon"/>
    <property type="match status" value="1"/>
</dbReference>
<evidence type="ECO:0000313" key="14">
    <source>
        <dbReference type="EMBL" id="KAG5559681.1"/>
    </source>
</evidence>
<keyword evidence="15" id="KW-1185">Reference proteome</keyword>